<keyword evidence="3" id="KW-0472">Membrane</keyword>
<keyword evidence="1" id="KW-0175">Coiled coil</keyword>
<dbReference type="OrthoDB" id="3235960at2759"/>
<dbReference type="AlphaFoldDB" id="A0A165YEJ7"/>
<name>A0A165YEJ7_9AGAM</name>
<dbReference type="InterPro" id="IPR045338">
    <property type="entry name" value="DUF6535"/>
</dbReference>
<feature type="region of interest" description="Disordered" evidence="2">
    <location>
        <begin position="335"/>
        <end position="359"/>
    </location>
</feature>
<feature type="transmembrane region" description="Helical" evidence="3">
    <location>
        <begin position="243"/>
        <end position="268"/>
    </location>
</feature>
<keyword evidence="3" id="KW-0812">Transmembrane</keyword>
<organism evidence="5 6">
    <name type="scientific">Sistotremastrum suecicum HHB10207 ss-3</name>
    <dbReference type="NCBI Taxonomy" id="1314776"/>
    <lineage>
        <taxon>Eukaryota</taxon>
        <taxon>Fungi</taxon>
        <taxon>Dikarya</taxon>
        <taxon>Basidiomycota</taxon>
        <taxon>Agaricomycotina</taxon>
        <taxon>Agaricomycetes</taxon>
        <taxon>Sistotremastrales</taxon>
        <taxon>Sistotremastraceae</taxon>
        <taxon>Sistotremastrum</taxon>
    </lineage>
</organism>
<proteinExistence type="predicted"/>
<feature type="transmembrane region" description="Helical" evidence="3">
    <location>
        <begin position="139"/>
        <end position="162"/>
    </location>
</feature>
<evidence type="ECO:0000256" key="2">
    <source>
        <dbReference type="SAM" id="MobiDB-lite"/>
    </source>
</evidence>
<dbReference type="STRING" id="1314776.A0A165YEJ7"/>
<feature type="region of interest" description="Disordered" evidence="2">
    <location>
        <begin position="995"/>
        <end position="1027"/>
    </location>
</feature>
<keyword evidence="3" id="KW-1133">Transmembrane helix</keyword>
<feature type="transmembrane region" description="Helical" evidence="3">
    <location>
        <begin position="182"/>
        <end position="206"/>
    </location>
</feature>
<dbReference type="Pfam" id="PF20153">
    <property type="entry name" value="DUF6535"/>
    <property type="match status" value="1"/>
</dbReference>
<feature type="compositionally biased region" description="Basic and acidic residues" evidence="2">
    <location>
        <begin position="336"/>
        <end position="350"/>
    </location>
</feature>
<feature type="region of interest" description="Disordered" evidence="2">
    <location>
        <begin position="1"/>
        <end position="41"/>
    </location>
</feature>
<feature type="compositionally biased region" description="Basic residues" evidence="2">
    <location>
        <begin position="1"/>
        <end position="10"/>
    </location>
</feature>
<protein>
    <recommendedName>
        <fullName evidence="4">DUF6535 domain-containing protein</fullName>
    </recommendedName>
</protein>
<reference evidence="5 6" key="1">
    <citation type="journal article" date="2016" name="Mol. Biol. Evol.">
        <title>Comparative Genomics of Early-Diverging Mushroom-Forming Fungi Provides Insights into the Origins of Lignocellulose Decay Capabilities.</title>
        <authorList>
            <person name="Nagy L.G."/>
            <person name="Riley R."/>
            <person name="Tritt A."/>
            <person name="Adam C."/>
            <person name="Daum C."/>
            <person name="Floudas D."/>
            <person name="Sun H."/>
            <person name="Yadav J.S."/>
            <person name="Pangilinan J."/>
            <person name="Larsson K.H."/>
            <person name="Matsuura K."/>
            <person name="Barry K."/>
            <person name="Labutti K."/>
            <person name="Kuo R."/>
            <person name="Ohm R.A."/>
            <person name="Bhattacharya S.S."/>
            <person name="Shirouzu T."/>
            <person name="Yoshinaga Y."/>
            <person name="Martin F.M."/>
            <person name="Grigoriev I.V."/>
            <person name="Hibbett D.S."/>
        </authorList>
    </citation>
    <scope>NUCLEOTIDE SEQUENCE [LARGE SCALE GENOMIC DNA]</scope>
    <source>
        <strain evidence="5 6">HHB10207 ss-3</strain>
    </source>
</reference>
<gene>
    <name evidence="5" type="ORF">SISSUDRAFT_1066351</name>
</gene>
<evidence type="ECO:0000259" key="4">
    <source>
        <dbReference type="Pfam" id="PF20153"/>
    </source>
</evidence>
<evidence type="ECO:0000313" key="5">
    <source>
        <dbReference type="EMBL" id="KZT33161.1"/>
    </source>
</evidence>
<keyword evidence="6" id="KW-1185">Reference proteome</keyword>
<feature type="domain" description="DUF6535" evidence="4">
    <location>
        <begin position="115"/>
        <end position="269"/>
    </location>
</feature>
<dbReference type="EMBL" id="KV428261">
    <property type="protein sequence ID" value="KZT33161.1"/>
    <property type="molecule type" value="Genomic_DNA"/>
</dbReference>
<evidence type="ECO:0000256" key="3">
    <source>
        <dbReference type="SAM" id="Phobius"/>
    </source>
</evidence>
<evidence type="ECO:0000256" key="1">
    <source>
        <dbReference type="SAM" id="Coils"/>
    </source>
</evidence>
<evidence type="ECO:0000313" key="6">
    <source>
        <dbReference type="Proteomes" id="UP000076798"/>
    </source>
</evidence>
<feature type="transmembrane region" description="Helical" evidence="3">
    <location>
        <begin position="280"/>
        <end position="308"/>
    </location>
</feature>
<dbReference type="Proteomes" id="UP000076798">
    <property type="component" value="Unassembled WGS sequence"/>
</dbReference>
<accession>A0A165YEJ7</accession>
<feature type="coiled-coil region" evidence="1">
    <location>
        <begin position="62"/>
        <end position="89"/>
    </location>
</feature>
<sequence length="1027" mass="116521">MPPRSRRSRSPRSTYSSRRRSLAREPAAVTDPPPEKIAPSPSKFDQLLELIKMQNGLISEQSRALNTQKEELKAELRAQLQTMNKHTTMLQALETNATKDDKAYEGRTLGDAQTWNALDKEALAKIKIMVDEWREVMQISLVFIALFLTVVTAFISPIIQVFTTPSSDDEGSSKKSPLPPASTQLVALFYYLALIVSIANSVLCVLGMQWGARLIATPLGKTNLERALARERRMLQAEDKMRGLMGVLVWTLLVSIGFFVLGFLIQLWELAFSFATAAPLLVIGSVVATGLTLIILGIIIVTTIHAALNDNSPFENPMSNALSPVLRWIRRRVRRSPPEHGQTEDDREGATSDETEDASNADDVAALIRWKKDDPANITALKTYAKLVLNTNDAEVLERAVPSFEIGQWYTARDPLLPVFRAVHERFLATDTSFRVKETVHKQLVYLKDWRGWKSKEGFWRDDLRANEFTRWCRVQCAKLVNSSNGTPRDFFPPLAFFASLEAENKDLWHDPFVSPEECVARSLCAFDLDGELGDREDIFESALWTCRNLLFNGETDHLTVLLSKVNQVSVLRSLIRNPHVPWFLISDLVAFITRGKEVEILDEMSDFFTNLPEMLLIKHSLLVCQFLEAIIPDSPPRFAVSHSLDLSPVLDLVNRNSLFERYSKTLLFHLDQSGLENLSDLHPASRLWEYCRDVRNDSETPAEVVAFYRNHTPCFIPLPQLSSEECAELAHTIHTSIDRITEDTDEDDNTASPVKNLKGPILELLDLEEEQRNAVVARILPYVQRSHFVTLLMEKCYLPWSRLQDLVSFIAQDYELEILTAVSGFDSSGIPNHTVTTFLDFLGCLLLSLPNNFTVPPSFDLSRVIFHLVHCERKRQTWSKYTDIIITYLDHGAFDKLDRDYLDDVAYFLILCTTGSQKMRQWEDEERPSEQTRRRAMFYIGELKTRIARDPDLAWVTVRLPEISDQAPLALTEEPPLSPQKEAWTSRVRKWGNALWKPPRNTPVLDSGPDIELGPTGGLGVDQDET</sequence>